<dbReference type="Proteomes" id="UP000627538">
    <property type="component" value="Unassembled WGS sequence"/>
</dbReference>
<proteinExistence type="predicted"/>
<evidence type="ECO:0000313" key="2">
    <source>
        <dbReference type="Proteomes" id="UP000627538"/>
    </source>
</evidence>
<sequence>MPFAPAWVATWDHYTFDIYDLGTADFDRHLVWIDIPNWDKDTPRSTSGRVHQYAHLTLTKNAHSVIDKSLAEWLPVAVGACWREDTKASLGNKYKGQTA</sequence>
<accession>A0A8I0GGT8</accession>
<name>A0A8I0GGT8_9ACTO</name>
<keyword evidence="2" id="KW-1185">Reference proteome</keyword>
<protein>
    <submittedName>
        <fullName evidence="1">Uncharacterized protein</fullName>
    </submittedName>
</protein>
<gene>
    <name evidence="1" type="ORF">H8R10_05855</name>
</gene>
<organism evidence="1 2">
    <name type="scientific">Nanchangia anserum</name>
    <dbReference type="NCBI Taxonomy" id="2692125"/>
    <lineage>
        <taxon>Bacteria</taxon>
        <taxon>Bacillati</taxon>
        <taxon>Actinomycetota</taxon>
        <taxon>Actinomycetes</taxon>
        <taxon>Actinomycetales</taxon>
        <taxon>Actinomycetaceae</taxon>
        <taxon>Nanchangia</taxon>
    </lineage>
</organism>
<comment type="caution">
    <text evidence="1">The sequence shown here is derived from an EMBL/GenBank/DDBJ whole genome shotgun (WGS) entry which is preliminary data.</text>
</comment>
<dbReference type="AlphaFoldDB" id="A0A8I0GGT8"/>
<evidence type="ECO:0000313" key="1">
    <source>
        <dbReference type="EMBL" id="MBD3689749.1"/>
    </source>
</evidence>
<reference evidence="1 2" key="1">
    <citation type="submission" date="2020-08" db="EMBL/GenBank/DDBJ databases">
        <title>Winkia gen. nov., sp. nov., isolated from faeces of the Anser albifrons in China.</title>
        <authorList>
            <person name="Liu Q."/>
        </authorList>
    </citation>
    <scope>NUCLEOTIDE SEQUENCE [LARGE SCALE GENOMIC DNA]</scope>
    <source>
        <strain evidence="1 2">C62</strain>
    </source>
</reference>
<dbReference type="RefSeq" id="WP_191071773.1">
    <property type="nucleotide sequence ID" value="NZ_CP060506.1"/>
</dbReference>
<dbReference type="EMBL" id="JACRUO010000001">
    <property type="protein sequence ID" value="MBD3689749.1"/>
    <property type="molecule type" value="Genomic_DNA"/>
</dbReference>